<sequence>MDPLVTEVAPERSTQGLRRFHDDYFEATSAQTTSPRSFADLALRTETPSESVHGVGEDSLSSASDTDSDSTQSTIPEGRAKCNPDVYSEKRVRRWASTLDLRPAVQAARARLVELPRSPQLARHASTASLLPIQPPPLEDGCRDDKIPDQSPRMDSDVVAEDAQTVLPDASGPLISGCSSRSSSERAAYELNISVGDVFKLRLCTKIPTHLEIKQL</sequence>
<protein>
    <submittedName>
        <fullName evidence="2">Zn(2)-C6 fungal-type domain-containing protein</fullName>
    </submittedName>
</protein>
<proteinExistence type="predicted"/>
<evidence type="ECO:0000256" key="1">
    <source>
        <dbReference type="SAM" id="MobiDB-lite"/>
    </source>
</evidence>
<feature type="compositionally biased region" description="Basic and acidic residues" evidence="1">
    <location>
        <begin position="140"/>
        <end position="153"/>
    </location>
</feature>
<reference evidence="2" key="1">
    <citation type="submission" date="2019-10" db="EMBL/GenBank/DDBJ databases">
        <authorList>
            <person name="Nor Muhammad N."/>
        </authorList>
    </citation>
    <scope>NUCLEOTIDE SEQUENCE</scope>
</reference>
<dbReference type="AlphaFoldDB" id="A0A5K1JWC1"/>
<feature type="region of interest" description="Disordered" evidence="1">
    <location>
        <begin position="125"/>
        <end position="153"/>
    </location>
</feature>
<feature type="region of interest" description="Disordered" evidence="1">
    <location>
        <begin position="45"/>
        <end position="84"/>
    </location>
</feature>
<name>A0A5K1JWC1_9APHY</name>
<gene>
    <name evidence="2" type="primary">I1R9K1</name>
</gene>
<dbReference type="EMBL" id="LR725603">
    <property type="protein sequence ID" value="VWO96398.1"/>
    <property type="molecule type" value="Genomic_DNA"/>
</dbReference>
<organism evidence="2">
    <name type="scientific">Ganoderma boninense</name>
    <dbReference type="NCBI Taxonomy" id="34458"/>
    <lineage>
        <taxon>Eukaryota</taxon>
        <taxon>Fungi</taxon>
        <taxon>Dikarya</taxon>
        <taxon>Basidiomycota</taxon>
        <taxon>Agaricomycotina</taxon>
        <taxon>Agaricomycetes</taxon>
        <taxon>Polyporales</taxon>
        <taxon>Polyporaceae</taxon>
        <taxon>Ganoderma</taxon>
    </lineage>
</organism>
<evidence type="ECO:0000313" key="2">
    <source>
        <dbReference type="EMBL" id="VWO96398.1"/>
    </source>
</evidence>
<accession>A0A5K1JWC1</accession>
<feature type="compositionally biased region" description="Low complexity" evidence="1">
    <location>
        <begin position="58"/>
        <end position="74"/>
    </location>
</feature>